<accession>A0A380JY62</accession>
<dbReference type="SUPFAM" id="SSF48179">
    <property type="entry name" value="6-phosphogluconate dehydrogenase C-terminal domain-like"/>
    <property type="match status" value="1"/>
</dbReference>
<evidence type="ECO:0000313" key="2">
    <source>
        <dbReference type="Proteomes" id="UP000254797"/>
    </source>
</evidence>
<gene>
    <name evidence="1" type="ORF">NCTC4670_01391</name>
</gene>
<name>A0A380JY62_STRDY</name>
<dbReference type="Proteomes" id="UP000254797">
    <property type="component" value="Unassembled WGS sequence"/>
</dbReference>
<evidence type="ECO:0000313" key="1">
    <source>
        <dbReference type="EMBL" id="SUN50438.1"/>
    </source>
</evidence>
<sequence>MIIANNVLGFIANWIGFYANYDLMRLGEEANVGIEAIDFLSIHALKRSTMGPYALADYTGLLLSDGGQKTYCSKQTRCAFLSRTVFT</sequence>
<dbReference type="RefSeq" id="WP_226316563.1">
    <property type="nucleotide sequence ID" value="NZ_JAIEZZ010000011.1"/>
</dbReference>
<protein>
    <submittedName>
        <fullName evidence="1">Fatty oxidation complex protein</fullName>
    </submittedName>
</protein>
<dbReference type="InterPro" id="IPR008927">
    <property type="entry name" value="6-PGluconate_DH-like_C_sf"/>
</dbReference>
<proteinExistence type="predicted"/>
<organism evidence="1 2">
    <name type="scientific">Streptococcus dysgalactiae subsp. dysgalactiae</name>
    <dbReference type="NCBI Taxonomy" id="99822"/>
    <lineage>
        <taxon>Bacteria</taxon>
        <taxon>Bacillati</taxon>
        <taxon>Bacillota</taxon>
        <taxon>Bacilli</taxon>
        <taxon>Lactobacillales</taxon>
        <taxon>Streptococcaceae</taxon>
        <taxon>Streptococcus</taxon>
    </lineage>
</organism>
<reference evidence="1 2" key="1">
    <citation type="submission" date="2018-06" db="EMBL/GenBank/DDBJ databases">
        <authorList>
            <consortium name="Pathogen Informatics"/>
            <person name="Doyle S."/>
        </authorList>
    </citation>
    <scope>NUCLEOTIDE SEQUENCE [LARGE SCALE GENOMIC DNA]</scope>
    <source>
        <strain evidence="1 2">NCTC4670</strain>
    </source>
</reference>
<dbReference type="EMBL" id="UHFG01000004">
    <property type="protein sequence ID" value="SUN50438.1"/>
    <property type="molecule type" value="Genomic_DNA"/>
</dbReference>
<dbReference type="AlphaFoldDB" id="A0A380JY62"/>